<dbReference type="PROSITE" id="PS51257">
    <property type="entry name" value="PROKAR_LIPOPROTEIN"/>
    <property type="match status" value="1"/>
</dbReference>
<sequence>MKKMFFFSMTVLVAIAFLFLGCSKDVQEKEISVDRSNVTKHIIPLKLANSYTKKFKTVYDKYTQSSQGAMKNASIGTSTSAGCALDLPIAESFNRDVIALLLNQKDATGGVAAGIRMYYGINENNEVCLVLTPYDNNGKDIINNLSKSAPVAIRIPGISTASAQIDDPDDGTVIERGQRCPTVCDITSPLMTP</sequence>
<dbReference type="RefSeq" id="WP_282336513.1">
    <property type="nucleotide sequence ID" value="NZ_JASBRG010000007.1"/>
</dbReference>
<feature type="signal peptide" evidence="1">
    <location>
        <begin position="1"/>
        <end position="28"/>
    </location>
</feature>
<evidence type="ECO:0000313" key="3">
    <source>
        <dbReference type="Proteomes" id="UP001226434"/>
    </source>
</evidence>
<keyword evidence="3" id="KW-1185">Reference proteome</keyword>
<dbReference type="Proteomes" id="UP001226434">
    <property type="component" value="Unassembled WGS sequence"/>
</dbReference>
<keyword evidence="1" id="KW-0732">Signal</keyword>
<gene>
    <name evidence="2" type="ORF">QJ048_21560</name>
</gene>
<organism evidence="2 3">
    <name type="scientific">Pinibacter soli</name>
    <dbReference type="NCBI Taxonomy" id="3044211"/>
    <lineage>
        <taxon>Bacteria</taxon>
        <taxon>Pseudomonadati</taxon>
        <taxon>Bacteroidota</taxon>
        <taxon>Chitinophagia</taxon>
        <taxon>Chitinophagales</taxon>
        <taxon>Chitinophagaceae</taxon>
        <taxon>Pinibacter</taxon>
    </lineage>
</organism>
<proteinExistence type="predicted"/>
<evidence type="ECO:0000256" key="1">
    <source>
        <dbReference type="SAM" id="SignalP"/>
    </source>
</evidence>
<comment type="caution">
    <text evidence="2">The sequence shown here is derived from an EMBL/GenBank/DDBJ whole genome shotgun (WGS) entry which is preliminary data.</text>
</comment>
<name>A0ABT6RIP6_9BACT</name>
<accession>A0ABT6RIP6</accession>
<evidence type="ECO:0000313" key="2">
    <source>
        <dbReference type="EMBL" id="MDI3322393.1"/>
    </source>
</evidence>
<feature type="chain" id="PRO_5046233622" evidence="1">
    <location>
        <begin position="29"/>
        <end position="193"/>
    </location>
</feature>
<protein>
    <submittedName>
        <fullName evidence="2">Uncharacterized protein</fullName>
    </submittedName>
</protein>
<reference evidence="2 3" key="1">
    <citation type="submission" date="2023-05" db="EMBL/GenBank/DDBJ databases">
        <title>Genome sequence of Pinibacter sp. MAH-24.</title>
        <authorList>
            <person name="Huq M.A."/>
        </authorList>
    </citation>
    <scope>NUCLEOTIDE SEQUENCE [LARGE SCALE GENOMIC DNA]</scope>
    <source>
        <strain evidence="2 3">MAH-24</strain>
    </source>
</reference>
<dbReference type="EMBL" id="JASBRG010000007">
    <property type="protein sequence ID" value="MDI3322393.1"/>
    <property type="molecule type" value="Genomic_DNA"/>
</dbReference>